<evidence type="ECO:0000259" key="1">
    <source>
        <dbReference type="Pfam" id="PF06445"/>
    </source>
</evidence>
<dbReference type="STRING" id="1518501.CQ10_25810"/>
<reference evidence="2 3" key="1">
    <citation type="submission" date="2014-03" db="EMBL/GenBank/DDBJ databases">
        <title>Bradyrhizobium valentinum sp. nov., isolated from effective nodules of Lupinus mariae-josephae, a lupine endemic of basic-lime soils in Eastern Spain.</title>
        <authorList>
            <person name="Duran D."/>
            <person name="Rey L."/>
            <person name="Navarro A."/>
            <person name="Busquets A."/>
            <person name="Imperial J."/>
            <person name="Ruiz-Argueso T."/>
        </authorList>
    </citation>
    <scope>NUCLEOTIDE SEQUENCE [LARGE SCALE GENOMIC DNA]</scope>
    <source>
        <strain evidence="2 3">LmjM3</strain>
    </source>
</reference>
<dbReference type="RefSeq" id="WP_057850421.1">
    <property type="nucleotide sequence ID" value="NZ_LLXY01000176.1"/>
</dbReference>
<dbReference type="InterPro" id="IPR008319">
    <property type="entry name" value="GyrI-like_CCH_Lin2189-like"/>
</dbReference>
<dbReference type="SUPFAM" id="SSF55136">
    <property type="entry name" value="Probable bacterial effector-binding domain"/>
    <property type="match status" value="1"/>
</dbReference>
<organism evidence="2 3">
    <name type="scientific">Bradyrhizobium valentinum</name>
    <dbReference type="NCBI Taxonomy" id="1518501"/>
    <lineage>
        <taxon>Bacteria</taxon>
        <taxon>Pseudomonadati</taxon>
        <taxon>Pseudomonadota</taxon>
        <taxon>Alphaproteobacteria</taxon>
        <taxon>Hyphomicrobiales</taxon>
        <taxon>Nitrobacteraceae</taxon>
        <taxon>Bradyrhizobium</taxon>
    </lineage>
</organism>
<name>A0A0R3L0U8_9BRAD</name>
<dbReference type="EMBL" id="LLXX01000068">
    <property type="protein sequence ID" value="KRR09128.1"/>
    <property type="molecule type" value="Genomic_DNA"/>
</dbReference>
<dbReference type="InterPro" id="IPR011256">
    <property type="entry name" value="Reg_factor_effector_dom_sf"/>
</dbReference>
<evidence type="ECO:0000313" key="2">
    <source>
        <dbReference type="EMBL" id="KRR09128.1"/>
    </source>
</evidence>
<protein>
    <recommendedName>
        <fullName evidence="1">GyrI-like small molecule binding domain-containing protein</fullName>
    </recommendedName>
</protein>
<dbReference type="OrthoDB" id="4772335at2"/>
<proteinExistence type="predicted"/>
<dbReference type="Proteomes" id="UP000051913">
    <property type="component" value="Unassembled WGS sequence"/>
</dbReference>
<dbReference type="Pfam" id="PF06445">
    <property type="entry name" value="GyrI-like"/>
    <property type="match status" value="1"/>
</dbReference>
<comment type="caution">
    <text evidence="2">The sequence shown here is derived from an EMBL/GenBank/DDBJ whole genome shotgun (WGS) entry which is preliminary data.</text>
</comment>
<dbReference type="InterPro" id="IPR029442">
    <property type="entry name" value="GyrI-like"/>
</dbReference>
<dbReference type="AlphaFoldDB" id="A0A0R3L0U8"/>
<evidence type="ECO:0000313" key="3">
    <source>
        <dbReference type="Proteomes" id="UP000051913"/>
    </source>
</evidence>
<feature type="domain" description="GyrI-like small molecule binding" evidence="1">
    <location>
        <begin position="25"/>
        <end position="202"/>
    </location>
</feature>
<keyword evidence="3" id="KW-1185">Reference proteome</keyword>
<dbReference type="Gene3D" id="3.20.80.10">
    <property type="entry name" value="Regulatory factor, effector binding domain"/>
    <property type="match status" value="1"/>
</dbReference>
<dbReference type="PIRSF" id="PIRSF031644">
    <property type="entry name" value="UCP031644"/>
    <property type="match status" value="1"/>
</dbReference>
<sequence>MEKIDFKKKLSTLYSAPTGSFATIKVPVMQFVKIDGMGDPNRDPAYKRAIEWLYSVSYAIKFAAKTKLQKDYVVPPLEGLWWADDPDDFVGRRKHLWRWTMLIMVPDFVDRSIYEPALAKSRDKLGEPPQSLRFEPLDEGRCLQTLHIGSYDDEGPTLARLHNEIMPAKGVTFAGPHHEIYLSHARKTPPEKLRTLLRQPVKSAELS</sequence>
<accession>A0A0R3L0U8</accession>
<gene>
    <name evidence="2" type="ORF">CP49_37520</name>
</gene>